<keyword evidence="6 9" id="KW-0460">Magnesium</keyword>
<comment type="pathway">
    <text evidence="9">Cofactor biosynthesis; coenzyme A biosynthesis; CoA from (R)-pantothenate: step 4/5.</text>
</comment>
<organism evidence="11 12">
    <name type="scientific">Sandaracinus amylolyticus</name>
    <dbReference type="NCBI Taxonomy" id="927083"/>
    <lineage>
        <taxon>Bacteria</taxon>
        <taxon>Pseudomonadati</taxon>
        <taxon>Myxococcota</taxon>
        <taxon>Polyangia</taxon>
        <taxon>Polyangiales</taxon>
        <taxon>Sandaracinaceae</taxon>
        <taxon>Sandaracinus</taxon>
    </lineage>
</organism>
<evidence type="ECO:0000256" key="5">
    <source>
        <dbReference type="ARBA" id="ARBA00022840"/>
    </source>
</evidence>
<feature type="binding site" evidence="9">
    <location>
        <position position="41"/>
    </location>
    <ligand>
        <name>substrate</name>
    </ligand>
</feature>
<keyword evidence="4 9" id="KW-0547">Nucleotide-binding</keyword>
<dbReference type="GO" id="GO:0005737">
    <property type="term" value="C:cytoplasm"/>
    <property type="evidence" value="ECO:0007669"/>
    <property type="project" value="UniProtKB-SubCell"/>
</dbReference>
<name>A0A0F6YHB1_9BACT</name>
<feature type="binding site" evidence="9">
    <location>
        <begin position="9"/>
        <end position="10"/>
    </location>
    <ligand>
        <name>ATP</name>
        <dbReference type="ChEBI" id="CHEBI:30616"/>
    </ligand>
</feature>
<dbReference type="Pfam" id="PF01467">
    <property type="entry name" value="CTP_transf_like"/>
    <property type="match status" value="1"/>
</dbReference>
<evidence type="ECO:0000256" key="1">
    <source>
        <dbReference type="ARBA" id="ARBA00022490"/>
    </source>
</evidence>
<dbReference type="PANTHER" id="PTHR21342">
    <property type="entry name" value="PHOSPHOPANTETHEINE ADENYLYLTRANSFERASE"/>
    <property type="match status" value="1"/>
</dbReference>
<evidence type="ECO:0000256" key="4">
    <source>
        <dbReference type="ARBA" id="ARBA00022741"/>
    </source>
</evidence>
<keyword evidence="3 9" id="KW-0548">Nucleotidyltransferase</keyword>
<reference evidence="11 12" key="1">
    <citation type="submission" date="2015-03" db="EMBL/GenBank/DDBJ databases">
        <title>Genome assembly of Sandaracinus amylolyticus DSM 53668.</title>
        <authorList>
            <person name="Sharma G."/>
            <person name="Subramanian S."/>
        </authorList>
    </citation>
    <scope>NUCLEOTIDE SEQUENCE [LARGE SCALE GENOMIC DNA]</scope>
    <source>
        <strain evidence="11 12">DSM 53668</strain>
    </source>
</reference>
<feature type="binding site" evidence="9">
    <location>
        <position position="99"/>
    </location>
    <ligand>
        <name>ATP</name>
        <dbReference type="ChEBI" id="CHEBI:30616"/>
    </ligand>
</feature>
<dbReference type="UniPathway" id="UPA00241">
    <property type="reaction ID" value="UER00355"/>
</dbReference>
<feature type="binding site" evidence="9">
    <location>
        <position position="74"/>
    </location>
    <ligand>
        <name>substrate</name>
    </ligand>
</feature>
<dbReference type="GO" id="GO:0015937">
    <property type="term" value="P:coenzyme A biosynthetic process"/>
    <property type="evidence" value="ECO:0007669"/>
    <property type="project" value="UniProtKB-UniRule"/>
</dbReference>
<dbReference type="AlphaFoldDB" id="A0A0F6YHB1"/>
<evidence type="ECO:0000256" key="7">
    <source>
        <dbReference type="ARBA" id="ARBA00022993"/>
    </source>
</evidence>
<evidence type="ECO:0000313" key="12">
    <source>
        <dbReference type="Proteomes" id="UP000034883"/>
    </source>
</evidence>
<dbReference type="NCBIfam" id="TIGR00125">
    <property type="entry name" value="cyt_tran_rel"/>
    <property type="match status" value="1"/>
</dbReference>
<keyword evidence="5 9" id="KW-0067">ATP-binding</keyword>
<feature type="site" description="Transition state stabilizer" evidence="9">
    <location>
        <position position="17"/>
    </location>
</feature>
<keyword evidence="7 9" id="KW-0173">Coenzyme A biosynthesis</keyword>
<dbReference type="RefSeq" id="WP_053231235.1">
    <property type="nucleotide sequence ID" value="NZ_CP011125.1"/>
</dbReference>
<dbReference type="Gene3D" id="3.40.50.620">
    <property type="entry name" value="HUPs"/>
    <property type="match status" value="1"/>
</dbReference>
<feature type="binding site" evidence="9">
    <location>
        <begin position="89"/>
        <end position="91"/>
    </location>
    <ligand>
        <name>ATP</name>
        <dbReference type="ChEBI" id="CHEBI:30616"/>
    </ligand>
</feature>
<feature type="binding site" evidence="9">
    <location>
        <begin position="124"/>
        <end position="130"/>
    </location>
    <ligand>
        <name>ATP</name>
        <dbReference type="ChEBI" id="CHEBI:30616"/>
    </ligand>
</feature>
<evidence type="ECO:0000256" key="2">
    <source>
        <dbReference type="ARBA" id="ARBA00022679"/>
    </source>
</evidence>
<dbReference type="HAMAP" id="MF_00151">
    <property type="entry name" value="PPAT_bact"/>
    <property type="match status" value="1"/>
</dbReference>
<dbReference type="NCBIfam" id="TIGR01510">
    <property type="entry name" value="coaD_prev_kdtB"/>
    <property type="match status" value="1"/>
</dbReference>
<evidence type="ECO:0000256" key="9">
    <source>
        <dbReference type="HAMAP-Rule" id="MF_00151"/>
    </source>
</evidence>
<dbReference type="SUPFAM" id="SSF52374">
    <property type="entry name" value="Nucleotidylyl transferase"/>
    <property type="match status" value="1"/>
</dbReference>
<evidence type="ECO:0000313" key="11">
    <source>
        <dbReference type="EMBL" id="AKF03816.1"/>
    </source>
</evidence>
<dbReference type="GO" id="GO:0004595">
    <property type="term" value="F:pantetheine-phosphate adenylyltransferase activity"/>
    <property type="evidence" value="ECO:0007669"/>
    <property type="project" value="UniProtKB-UniRule"/>
</dbReference>
<dbReference type="Proteomes" id="UP000034883">
    <property type="component" value="Chromosome"/>
</dbReference>
<dbReference type="GO" id="GO:0005524">
    <property type="term" value="F:ATP binding"/>
    <property type="evidence" value="ECO:0007669"/>
    <property type="project" value="UniProtKB-KW"/>
</dbReference>
<proteinExistence type="inferred from homology"/>
<keyword evidence="12" id="KW-1185">Reference proteome</keyword>
<protein>
    <recommendedName>
        <fullName evidence="9">Phosphopantetheine adenylyltransferase</fullName>
        <ecNumber evidence="9">2.7.7.3</ecNumber>
    </recommendedName>
    <alternativeName>
        <fullName evidence="9">Dephospho-CoA pyrophosphorylase</fullName>
    </alternativeName>
    <alternativeName>
        <fullName evidence="9">Pantetheine-phosphate adenylyltransferase</fullName>
        <shortName evidence="9">PPAT</shortName>
    </alternativeName>
</protein>
<dbReference type="CDD" id="cd02163">
    <property type="entry name" value="PPAT"/>
    <property type="match status" value="1"/>
</dbReference>
<dbReference type="InterPro" id="IPR001980">
    <property type="entry name" value="PPAT"/>
</dbReference>
<comment type="cofactor">
    <cofactor evidence="9">
        <name>Mg(2+)</name>
        <dbReference type="ChEBI" id="CHEBI:18420"/>
    </cofactor>
</comment>
<dbReference type="EMBL" id="CP011125">
    <property type="protein sequence ID" value="AKF03816.1"/>
    <property type="molecule type" value="Genomic_DNA"/>
</dbReference>
<dbReference type="InterPro" id="IPR004821">
    <property type="entry name" value="Cyt_trans-like"/>
</dbReference>
<feature type="binding site" evidence="9">
    <location>
        <position position="17"/>
    </location>
    <ligand>
        <name>ATP</name>
        <dbReference type="ChEBI" id="CHEBI:30616"/>
    </ligand>
</feature>
<dbReference type="OrthoDB" id="9806661at2"/>
<keyword evidence="2 9" id="KW-0808">Transferase</keyword>
<dbReference type="PRINTS" id="PR01020">
    <property type="entry name" value="LPSBIOSNTHSS"/>
</dbReference>
<evidence type="ECO:0000256" key="3">
    <source>
        <dbReference type="ARBA" id="ARBA00022695"/>
    </source>
</evidence>
<evidence type="ECO:0000259" key="10">
    <source>
        <dbReference type="Pfam" id="PF01467"/>
    </source>
</evidence>
<keyword evidence="1 9" id="KW-0963">Cytoplasm</keyword>
<accession>A0A0F6YHB1</accession>
<dbReference type="InterPro" id="IPR014729">
    <property type="entry name" value="Rossmann-like_a/b/a_fold"/>
</dbReference>
<comment type="subcellular location">
    <subcellularLocation>
        <location evidence="9">Cytoplasm</location>
    </subcellularLocation>
</comment>
<dbReference type="STRING" id="927083.DB32_000965"/>
<comment type="function">
    <text evidence="9">Reversibly transfers an adenylyl group from ATP to 4'-phosphopantetheine, yielding dephospho-CoA (dPCoA) and pyrophosphate.</text>
</comment>
<dbReference type="PANTHER" id="PTHR21342:SF1">
    <property type="entry name" value="PHOSPHOPANTETHEINE ADENYLYLTRANSFERASE"/>
    <property type="match status" value="1"/>
</dbReference>
<feature type="domain" description="Cytidyltransferase-like" evidence="10">
    <location>
        <begin position="5"/>
        <end position="134"/>
    </location>
</feature>
<sequence>MSVAIYPGSFDPMTNGHVSIIKSGLVVFDKLIVAVLRNPRKEALFTVEERVEMIREELGGAGKNVEVDSFDGLLVEYCKKKNVRVVLRGLRAVADFEYELQMANMNRHLNTQVETVFLMANDAYFYVSSNIVKEAWRLGGDVNRLVPKSVAQRLDAKMAASKG</sequence>
<comment type="similarity">
    <text evidence="9">Belongs to the bacterial CoaD family.</text>
</comment>
<comment type="catalytic activity">
    <reaction evidence="8 9">
        <text>(R)-4'-phosphopantetheine + ATP + H(+) = 3'-dephospho-CoA + diphosphate</text>
        <dbReference type="Rhea" id="RHEA:19801"/>
        <dbReference type="ChEBI" id="CHEBI:15378"/>
        <dbReference type="ChEBI" id="CHEBI:30616"/>
        <dbReference type="ChEBI" id="CHEBI:33019"/>
        <dbReference type="ChEBI" id="CHEBI:57328"/>
        <dbReference type="ChEBI" id="CHEBI:61723"/>
        <dbReference type="EC" id="2.7.7.3"/>
    </reaction>
</comment>
<dbReference type="EC" id="2.7.7.3" evidence="9"/>
<feature type="binding site" evidence="9">
    <location>
        <position position="88"/>
    </location>
    <ligand>
        <name>substrate</name>
    </ligand>
</feature>
<dbReference type="KEGG" id="samy:DB32_000965"/>
<evidence type="ECO:0000256" key="8">
    <source>
        <dbReference type="ARBA" id="ARBA00029346"/>
    </source>
</evidence>
<gene>
    <name evidence="9" type="primary">coaD</name>
    <name evidence="11" type="ORF">DB32_000965</name>
</gene>
<feature type="binding site" evidence="9">
    <location>
        <position position="9"/>
    </location>
    <ligand>
        <name>substrate</name>
    </ligand>
</feature>
<comment type="subunit">
    <text evidence="9">Homohexamer.</text>
</comment>
<evidence type="ECO:0000256" key="6">
    <source>
        <dbReference type="ARBA" id="ARBA00022842"/>
    </source>
</evidence>